<evidence type="ECO:0000313" key="1">
    <source>
        <dbReference type="EMBL" id="BDZ77957.1"/>
    </source>
</evidence>
<gene>
    <name evidence="1" type="ORF">Lac1_21400</name>
</gene>
<name>A0ABN6Z5U1_9FIRM</name>
<proteinExistence type="predicted"/>
<sequence>MISLKILSVETPSNLAASITSCDTPDTPAKITIKLYPNAFHEVIIHNTAITQPSVLDHTGMVIPKLLHIIAIGPDTGFNIHVYKIDPTTSDITLGRKNMAL</sequence>
<reference evidence="2" key="1">
    <citation type="journal article" date="2023" name="Int. J. Syst. Evol. Microbiol.">
        <title>Claveliimonas bilis gen. nov., sp. nov., deoxycholic acid-producing bacteria isolated from human faeces, and reclassification of Sellimonas monacensis Zenner et al. 2021 as Claveliimonas monacensis comb. nov.</title>
        <authorList>
            <person name="Hisatomi A."/>
            <person name="Kastawa N.W.E.P.G."/>
            <person name="Song I."/>
            <person name="Ohkuma M."/>
            <person name="Fukiya S."/>
            <person name="Sakamoto M."/>
        </authorList>
    </citation>
    <scope>NUCLEOTIDE SEQUENCE [LARGE SCALE GENOMIC DNA]</scope>
    <source>
        <strain evidence="2">12BBH14</strain>
    </source>
</reference>
<dbReference type="PROSITE" id="PS51257">
    <property type="entry name" value="PROKAR_LIPOPROTEIN"/>
    <property type="match status" value="1"/>
</dbReference>
<evidence type="ECO:0000313" key="2">
    <source>
        <dbReference type="Proteomes" id="UP001305815"/>
    </source>
</evidence>
<organism evidence="1 2">
    <name type="scientific">Claveliimonas bilis</name>
    <dbReference type="NCBI Taxonomy" id="3028070"/>
    <lineage>
        <taxon>Bacteria</taxon>
        <taxon>Bacillati</taxon>
        <taxon>Bacillota</taxon>
        <taxon>Clostridia</taxon>
        <taxon>Lachnospirales</taxon>
        <taxon>Lachnospiraceae</taxon>
        <taxon>Claveliimonas</taxon>
    </lineage>
</organism>
<keyword evidence="2" id="KW-1185">Reference proteome</keyword>
<dbReference type="EMBL" id="AP027742">
    <property type="protein sequence ID" value="BDZ77957.1"/>
    <property type="molecule type" value="Genomic_DNA"/>
</dbReference>
<dbReference type="Proteomes" id="UP001305815">
    <property type="component" value="Chromosome"/>
</dbReference>
<protein>
    <submittedName>
        <fullName evidence="1">Uncharacterized protein</fullName>
    </submittedName>
</protein>
<accession>A0ABN6Z5U1</accession>